<reference evidence="5" key="1">
    <citation type="submission" date="2014-09" db="EMBL/GenBank/DDBJ databases">
        <authorList>
            <person name="Magalhaes I.L.F."/>
            <person name="Oliveira U."/>
            <person name="Santos F.R."/>
            <person name="Vidigal T.H.D.A."/>
            <person name="Brescovit A.D."/>
            <person name="Santos A.J."/>
        </authorList>
    </citation>
    <scope>NUCLEOTIDE SEQUENCE</scope>
    <source>
        <tissue evidence="5">Shoot tissue taken approximately 20 cm above the soil surface</tissue>
    </source>
</reference>
<dbReference type="GO" id="GO:0045489">
    <property type="term" value="P:pectin biosynthetic process"/>
    <property type="evidence" value="ECO:0007669"/>
    <property type="project" value="UniProtKB-UniPathway"/>
</dbReference>
<dbReference type="InterPro" id="IPR002495">
    <property type="entry name" value="Glyco_trans_8"/>
</dbReference>
<keyword evidence="4" id="KW-0961">Cell wall biogenesis/degradation</keyword>
<keyword evidence="3 4" id="KW-0328">Glycosyltransferase</keyword>
<dbReference type="UniPathway" id="UPA00845"/>
<keyword evidence="4" id="KW-0333">Golgi apparatus</keyword>
<evidence type="ECO:0000256" key="2">
    <source>
        <dbReference type="ARBA" id="ARBA00006351"/>
    </source>
</evidence>
<reference evidence="5" key="2">
    <citation type="journal article" date="2015" name="Data Brief">
        <title>Shoot transcriptome of the giant reed, Arundo donax.</title>
        <authorList>
            <person name="Barrero R.A."/>
            <person name="Guerrero F.D."/>
            <person name="Moolhuijzen P."/>
            <person name="Goolsby J.A."/>
            <person name="Tidwell J."/>
            <person name="Bellgard S.E."/>
            <person name="Bellgard M.I."/>
        </authorList>
    </citation>
    <scope>NUCLEOTIDE SEQUENCE</scope>
    <source>
        <tissue evidence="5">Shoot tissue taken approximately 20 cm above the soil surface</tissue>
    </source>
</reference>
<dbReference type="PANTHER" id="PTHR32116:SF74">
    <property type="entry name" value="GALACTURONOSYLTRANSFERASE 10-RELATED"/>
    <property type="match status" value="1"/>
</dbReference>
<dbReference type="AlphaFoldDB" id="A0A0A8Z7D0"/>
<evidence type="ECO:0000256" key="4">
    <source>
        <dbReference type="RuleBase" id="RU362027"/>
    </source>
</evidence>
<comment type="similarity">
    <text evidence="2 4">Belongs to the glycosyltransferase 8 family.</text>
</comment>
<dbReference type="SUPFAM" id="SSF53448">
    <property type="entry name" value="Nucleotide-diphospho-sugar transferases"/>
    <property type="match status" value="1"/>
</dbReference>
<dbReference type="EMBL" id="GBRH01262566">
    <property type="protein sequence ID" value="JAD35329.1"/>
    <property type="molecule type" value="Transcribed_RNA"/>
</dbReference>
<comment type="pathway">
    <text evidence="1 4">Glycan metabolism; pectin biosynthesis.</text>
</comment>
<name>A0A0A8Z7D0_ARUDO</name>
<evidence type="ECO:0000256" key="1">
    <source>
        <dbReference type="ARBA" id="ARBA00004877"/>
    </source>
</evidence>
<dbReference type="InterPro" id="IPR029993">
    <property type="entry name" value="GAUT"/>
</dbReference>
<organism evidence="5">
    <name type="scientific">Arundo donax</name>
    <name type="common">Giant reed</name>
    <name type="synonym">Donax arundinaceus</name>
    <dbReference type="NCBI Taxonomy" id="35708"/>
    <lineage>
        <taxon>Eukaryota</taxon>
        <taxon>Viridiplantae</taxon>
        <taxon>Streptophyta</taxon>
        <taxon>Embryophyta</taxon>
        <taxon>Tracheophyta</taxon>
        <taxon>Spermatophyta</taxon>
        <taxon>Magnoliopsida</taxon>
        <taxon>Liliopsida</taxon>
        <taxon>Poales</taxon>
        <taxon>Poaceae</taxon>
        <taxon>PACMAD clade</taxon>
        <taxon>Arundinoideae</taxon>
        <taxon>Arundineae</taxon>
        <taxon>Arundo</taxon>
    </lineage>
</organism>
<dbReference type="InterPro" id="IPR029044">
    <property type="entry name" value="Nucleotide-diphossugar_trans"/>
</dbReference>
<sequence>MNVLDLVIWRNNNVRGICHYWNERDADHTLWKLGSSPPGLLAFYCLVEAVDPSWGWATRWWILLLSRKGQYCITIEI</sequence>
<comment type="subcellular location">
    <subcellularLocation>
        <location evidence="4">Golgi apparatus membrane</location>
        <topology evidence="4">Single-pass type II membrane protein</topology>
    </subcellularLocation>
</comment>
<dbReference type="Pfam" id="PF01501">
    <property type="entry name" value="Glyco_transf_8"/>
    <property type="match status" value="1"/>
</dbReference>
<accession>A0A0A8Z7D0</accession>
<dbReference type="GO" id="GO:0047262">
    <property type="term" value="F:polygalacturonate 4-alpha-galacturonosyltransferase activity"/>
    <property type="evidence" value="ECO:0007669"/>
    <property type="project" value="InterPro"/>
</dbReference>
<keyword evidence="3 4" id="KW-0808">Transferase</keyword>
<evidence type="ECO:0000256" key="3">
    <source>
        <dbReference type="ARBA" id="ARBA00022676"/>
    </source>
</evidence>
<proteinExistence type="inferred from homology"/>
<dbReference type="GO" id="GO:0071555">
    <property type="term" value="P:cell wall organization"/>
    <property type="evidence" value="ECO:0007669"/>
    <property type="project" value="UniProtKB-KW"/>
</dbReference>
<dbReference type="EC" id="2.4.1.-" evidence="4"/>
<dbReference type="GO" id="GO:0000139">
    <property type="term" value="C:Golgi membrane"/>
    <property type="evidence" value="ECO:0007669"/>
    <property type="project" value="UniProtKB-SubCell"/>
</dbReference>
<evidence type="ECO:0000313" key="5">
    <source>
        <dbReference type="EMBL" id="JAD35329.1"/>
    </source>
</evidence>
<dbReference type="PANTHER" id="PTHR32116">
    <property type="entry name" value="GALACTURONOSYLTRANSFERASE 4-RELATED"/>
    <property type="match status" value="1"/>
</dbReference>
<protein>
    <recommendedName>
        <fullName evidence="4">Hexosyltransferase</fullName>
        <ecNumber evidence="4">2.4.1.-</ecNumber>
    </recommendedName>
</protein>